<dbReference type="EMBL" id="JAUTDP010000001">
    <property type="protein sequence ID" value="KAK3402694.1"/>
    <property type="molecule type" value="Genomic_DNA"/>
</dbReference>
<dbReference type="SMART" id="SM01150">
    <property type="entry name" value="DUF1338"/>
    <property type="match status" value="1"/>
</dbReference>
<comment type="similarity">
    <text evidence="5">Belongs to the 2-oxoadipate dioxygenase/decarboxylase family.</text>
</comment>
<evidence type="ECO:0000256" key="1">
    <source>
        <dbReference type="ARBA" id="ARBA00001954"/>
    </source>
</evidence>
<dbReference type="Gene3D" id="3.10.180.80">
    <property type="entry name" value="Uncharacterised protein PF07063, DUF1338"/>
    <property type="match status" value="1"/>
</dbReference>
<comment type="caution">
    <text evidence="9">The sequence shown here is derived from an EMBL/GenBank/DDBJ whole genome shotgun (WGS) entry which is preliminary data.</text>
</comment>
<evidence type="ECO:0000256" key="2">
    <source>
        <dbReference type="ARBA" id="ARBA00022964"/>
    </source>
</evidence>
<comment type="cofactor">
    <cofactor evidence="1">
        <name>Fe(2+)</name>
        <dbReference type="ChEBI" id="CHEBI:29033"/>
    </cofactor>
</comment>
<organism evidence="9 10">
    <name type="scientific">Sordaria brevicollis</name>
    <dbReference type="NCBI Taxonomy" id="83679"/>
    <lineage>
        <taxon>Eukaryota</taxon>
        <taxon>Fungi</taxon>
        <taxon>Dikarya</taxon>
        <taxon>Ascomycota</taxon>
        <taxon>Pezizomycotina</taxon>
        <taxon>Sordariomycetes</taxon>
        <taxon>Sordariomycetidae</taxon>
        <taxon>Sordariales</taxon>
        <taxon>Sordariaceae</taxon>
        <taxon>Sordaria</taxon>
    </lineage>
</organism>
<reference evidence="9" key="1">
    <citation type="journal article" date="2023" name="Mol. Phylogenet. Evol.">
        <title>Genome-scale phylogeny and comparative genomics of the fungal order Sordariales.</title>
        <authorList>
            <person name="Hensen N."/>
            <person name="Bonometti L."/>
            <person name="Westerberg I."/>
            <person name="Brannstrom I.O."/>
            <person name="Guillou S."/>
            <person name="Cros-Aarteil S."/>
            <person name="Calhoun S."/>
            <person name="Haridas S."/>
            <person name="Kuo A."/>
            <person name="Mondo S."/>
            <person name="Pangilinan J."/>
            <person name="Riley R."/>
            <person name="LaButti K."/>
            <person name="Andreopoulos B."/>
            <person name="Lipzen A."/>
            <person name="Chen C."/>
            <person name="Yan M."/>
            <person name="Daum C."/>
            <person name="Ng V."/>
            <person name="Clum A."/>
            <person name="Steindorff A."/>
            <person name="Ohm R.A."/>
            <person name="Martin F."/>
            <person name="Silar P."/>
            <person name="Natvig D.O."/>
            <person name="Lalanne C."/>
            <person name="Gautier V."/>
            <person name="Ament-Velasquez S.L."/>
            <person name="Kruys A."/>
            <person name="Hutchinson M.I."/>
            <person name="Powell A.J."/>
            <person name="Barry K."/>
            <person name="Miller A.N."/>
            <person name="Grigoriev I.V."/>
            <person name="Debuchy R."/>
            <person name="Gladieux P."/>
            <person name="Hiltunen Thoren M."/>
            <person name="Johannesson H."/>
        </authorList>
    </citation>
    <scope>NUCLEOTIDE SEQUENCE</scope>
    <source>
        <strain evidence="9">FGSC 1904</strain>
    </source>
</reference>
<keyword evidence="10" id="KW-1185">Reference proteome</keyword>
<accession>A0AAE0PMN8</accession>
<dbReference type="InterPro" id="IPR009770">
    <property type="entry name" value="HGLS"/>
</dbReference>
<evidence type="ECO:0000256" key="8">
    <source>
        <dbReference type="ARBA" id="ARBA00035045"/>
    </source>
</evidence>
<dbReference type="Proteomes" id="UP001281003">
    <property type="component" value="Unassembled WGS sequence"/>
</dbReference>
<evidence type="ECO:0000256" key="4">
    <source>
        <dbReference type="ARBA" id="ARBA00023004"/>
    </source>
</evidence>
<protein>
    <recommendedName>
        <fullName evidence="7">2-oxoadipate dioxygenase/decarboxylase</fullName>
        <ecNumber evidence="6">1.13.11.93</ecNumber>
    </recommendedName>
    <alternativeName>
        <fullName evidence="8">2-hydroxyglutarate synthase</fullName>
    </alternativeName>
</protein>
<name>A0AAE0PMN8_SORBR</name>
<dbReference type="EC" id="1.13.11.93" evidence="6"/>
<dbReference type="PANTHER" id="PTHR39479:SF2">
    <property type="entry name" value="2-OXOADIPATE DIOXYGENASE_DECARBOXYLASE"/>
    <property type="match status" value="1"/>
</dbReference>
<gene>
    <name evidence="9" type="ORF">B0T20DRAFT_474479</name>
</gene>
<keyword evidence="3" id="KW-0560">Oxidoreductase</keyword>
<proteinExistence type="inferred from homology"/>
<sequence>MSSTKQCSISSPWDADQLRTVFVQALSNMYREEVPLYGKLVDIVRTVDSSVLEKRGKNLDDLPIRHQLERHGAIRLGTIQEMRQISRLFAIMGMHPVGYYNLEMVGFPLHGTAFRPTSEESLRRNPFRVFTTVLRPDLIVSPTVRETASEILARRELFSPRLRELMNQAEQDVTRLTQKDADELIVEALKVFKWHSRSTVPLETYLSLKQEHPMVADIVCFPSAHINHLTPRTLDIDAVQLEMIRQGLPAKECIEGPPAGRKCEILLRQTSFKALEEQVVFCGSGVSGTHTARFGEVEQRGAAVTRKGRDLYDKLLAAAVDLGNGWDQSLAQAFQDYPDDWTELRKQGLVYFRYRVSADATSRNKEPLPTDMGALLQAGVVECEPITYEDFLPFSAAGIFASNLADTNGTADRKLQATRCSSRVELEGVLGREILSEIDVYEALQRASVDEVANGLGLEEITLAGQ</sequence>
<evidence type="ECO:0000256" key="7">
    <source>
        <dbReference type="ARBA" id="ARBA00035034"/>
    </source>
</evidence>
<evidence type="ECO:0000256" key="5">
    <source>
        <dbReference type="ARBA" id="ARBA00035013"/>
    </source>
</evidence>
<evidence type="ECO:0000313" key="9">
    <source>
        <dbReference type="EMBL" id="KAK3402694.1"/>
    </source>
</evidence>
<dbReference type="AlphaFoldDB" id="A0AAE0PMN8"/>
<evidence type="ECO:0000313" key="10">
    <source>
        <dbReference type="Proteomes" id="UP001281003"/>
    </source>
</evidence>
<dbReference type="InterPro" id="IPR047869">
    <property type="entry name" value="YdcJ_bac-like"/>
</dbReference>
<evidence type="ECO:0000256" key="3">
    <source>
        <dbReference type="ARBA" id="ARBA00023002"/>
    </source>
</evidence>
<dbReference type="PANTHER" id="PTHR39479">
    <property type="match status" value="1"/>
</dbReference>
<keyword evidence="2" id="KW-0223">Dioxygenase</keyword>
<dbReference type="CDD" id="cd16348">
    <property type="entry name" value="VOC_YdcJ_like"/>
    <property type="match status" value="1"/>
</dbReference>
<dbReference type="GO" id="GO:0051213">
    <property type="term" value="F:dioxygenase activity"/>
    <property type="evidence" value="ECO:0007669"/>
    <property type="project" value="UniProtKB-KW"/>
</dbReference>
<evidence type="ECO:0000256" key="6">
    <source>
        <dbReference type="ARBA" id="ARBA00035023"/>
    </source>
</evidence>
<dbReference type="Pfam" id="PF07063">
    <property type="entry name" value="HGLS"/>
    <property type="match status" value="1"/>
</dbReference>
<reference evidence="9" key="2">
    <citation type="submission" date="2023-07" db="EMBL/GenBank/DDBJ databases">
        <authorList>
            <consortium name="Lawrence Berkeley National Laboratory"/>
            <person name="Haridas S."/>
            <person name="Hensen N."/>
            <person name="Bonometti L."/>
            <person name="Westerberg I."/>
            <person name="Brannstrom I.O."/>
            <person name="Guillou S."/>
            <person name="Cros-Aarteil S."/>
            <person name="Calhoun S."/>
            <person name="Kuo A."/>
            <person name="Mondo S."/>
            <person name="Pangilinan J."/>
            <person name="Riley R."/>
            <person name="LaButti K."/>
            <person name="Andreopoulos B."/>
            <person name="Lipzen A."/>
            <person name="Chen C."/>
            <person name="Yanf M."/>
            <person name="Daum C."/>
            <person name="Ng V."/>
            <person name="Clum A."/>
            <person name="Steindorff A."/>
            <person name="Ohm R."/>
            <person name="Martin F."/>
            <person name="Silar P."/>
            <person name="Natvig D."/>
            <person name="Lalanne C."/>
            <person name="Gautier V."/>
            <person name="Ament-velasquez S.L."/>
            <person name="Kruys A."/>
            <person name="Hutchinson M.I."/>
            <person name="Powell A.J."/>
            <person name="Barry K."/>
            <person name="Miller A.N."/>
            <person name="Grigoriev I.V."/>
            <person name="Debuchy R."/>
            <person name="Gladieux P."/>
            <person name="Thoren M.H."/>
            <person name="Johannesson H."/>
        </authorList>
    </citation>
    <scope>NUCLEOTIDE SEQUENCE</scope>
    <source>
        <strain evidence="9">FGSC 1904</strain>
    </source>
</reference>
<keyword evidence="4" id="KW-0408">Iron</keyword>